<dbReference type="EMBL" id="JAGMUV010000010">
    <property type="protein sequence ID" value="KAH7141878.1"/>
    <property type="molecule type" value="Genomic_DNA"/>
</dbReference>
<protein>
    <submittedName>
        <fullName evidence="2">Cyclase-domain-containing protein</fullName>
    </submittedName>
</protein>
<comment type="caution">
    <text evidence="2">The sequence shown here is derived from an EMBL/GenBank/DDBJ whole genome shotgun (WGS) entry which is preliminary data.</text>
</comment>
<dbReference type="OrthoDB" id="5396at2759"/>
<dbReference type="SUPFAM" id="SSF102198">
    <property type="entry name" value="Putative cyclase"/>
    <property type="match status" value="1"/>
</dbReference>
<comment type="similarity">
    <text evidence="1">Belongs to the Cyclase 1 superfamily.</text>
</comment>
<dbReference type="Gene3D" id="3.50.30.50">
    <property type="entry name" value="Putative cyclase"/>
    <property type="match status" value="1"/>
</dbReference>
<dbReference type="Proteomes" id="UP000738349">
    <property type="component" value="Unassembled WGS sequence"/>
</dbReference>
<dbReference type="PANTHER" id="PTHR34861">
    <property type="match status" value="1"/>
</dbReference>
<dbReference type="InterPro" id="IPR007325">
    <property type="entry name" value="KFase/CYL"/>
</dbReference>
<accession>A0A9P9J1F0</accession>
<name>A0A9P9J1F0_9HYPO</name>
<proteinExistence type="inferred from homology"/>
<gene>
    <name evidence="2" type="ORF">EDB81DRAFT_653223</name>
</gene>
<dbReference type="InterPro" id="IPR037175">
    <property type="entry name" value="KFase_sf"/>
</dbReference>
<sequence length="321" mass="36297">MQYQKLPNYDEIPSVKDMPHGCAWGLWDKEGEVDQVGSLNLLTPANVVKAKEEIQSGVSVSLNWPLERIEDPGHNRNKIVHRFLDLKPNLIGHDDEICINTQTSSQWDGLRHWAHQESGKYYNGLTHEEISGSNRNLRNEWLKRGGVIGRGVLLDYASWAKKRGVTYSAASKHCISHEDLENIAKEEGVELRVGDILMVRTGWIQWYNESSPEQRVDGCKTHHNYVGVEGTAESIRWLWDHHFSALVGDNMAFEAWPAPAGPYRIHDTALALWGTPLGELWDLEELAEQCKRHNRWSFFVTSCPLNVSGGVASPPNALAIF</sequence>
<dbReference type="GO" id="GO:0019441">
    <property type="term" value="P:L-tryptophan catabolic process to kynurenine"/>
    <property type="evidence" value="ECO:0007669"/>
    <property type="project" value="InterPro"/>
</dbReference>
<reference evidence="2" key="1">
    <citation type="journal article" date="2021" name="Nat. Commun.">
        <title>Genetic determinants of endophytism in the Arabidopsis root mycobiome.</title>
        <authorList>
            <person name="Mesny F."/>
            <person name="Miyauchi S."/>
            <person name="Thiergart T."/>
            <person name="Pickel B."/>
            <person name="Atanasova L."/>
            <person name="Karlsson M."/>
            <person name="Huettel B."/>
            <person name="Barry K.W."/>
            <person name="Haridas S."/>
            <person name="Chen C."/>
            <person name="Bauer D."/>
            <person name="Andreopoulos W."/>
            <person name="Pangilinan J."/>
            <person name="LaButti K."/>
            <person name="Riley R."/>
            <person name="Lipzen A."/>
            <person name="Clum A."/>
            <person name="Drula E."/>
            <person name="Henrissat B."/>
            <person name="Kohler A."/>
            <person name="Grigoriev I.V."/>
            <person name="Martin F.M."/>
            <person name="Hacquard S."/>
        </authorList>
    </citation>
    <scope>NUCLEOTIDE SEQUENCE</scope>
    <source>
        <strain evidence="2">MPI-CAGE-AT-0147</strain>
    </source>
</reference>
<evidence type="ECO:0000313" key="2">
    <source>
        <dbReference type="EMBL" id="KAH7141878.1"/>
    </source>
</evidence>
<dbReference type="AlphaFoldDB" id="A0A9P9J1F0"/>
<organism evidence="2 3">
    <name type="scientific">Dactylonectria macrodidyma</name>
    <dbReference type="NCBI Taxonomy" id="307937"/>
    <lineage>
        <taxon>Eukaryota</taxon>
        <taxon>Fungi</taxon>
        <taxon>Dikarya</taxon>
        <taxon>Ascomycota</taxon>
        <taxon>Pezizomycotina</taxon>
        <taxon>Sordariomycetes</taxon>
        <taxon>Hypocreomycetidae</taxon>
        <taxon>Hypocreales</taxon>
        <taxon>Nectriaceae</taxon>
        <taxon>Dactylonectria</taxon>
    </lineage>
</organism>
<dbReference type="GO" id="GO:0004061">
    <property type="term" value="F:arylformamidase activity"/>
    <property type="evidence" value="ECO:0007669"/>
    <property type="project" value="InterPro"/>
</dbReference>
<dbReference type="PANTHER" id="PTHR34861:SF10">
    <property type="entry name" value="CYCLASE"/>
    <property type="match status" value="1"/>
</dbReference>
<evidence type="ECO:0000256" key="1">
    <source>
        <dbReference type="ARBA" id="ARBA00007865"/>
    </source>
</evidence>
<keyword evidence="3" id="KW-1185">Reference proteome</keyword>
<evidence type="ECO:0000313" key="3">
    <source>
        <dbReference type="Proteomes" id="UP000738349"/>
    </source>
</evidence>
<dbReference type="Pfam" id="PF04199">
    <property type="entry name" value="Cyclase"/>
    <property type="match status" value="1"/>
</dbReference>